<dbReference type="EC" id="2.7.13.3" evidence="3"/>
<dbReference type="Gene3D" id="3.30.565.10">
    <property type="entry name" value="Histidine kinase-like ATPase, C-terminal domain"/>
    <property type="match status" value="1"/>
</dbReference>
<name>A0A4R6YT74_9GAMM</name>
<dbReference type="InterPro" id="IPR036097">
    <property type="entry name" value="HisK_dim/P_sf"/>
</dbReference>
<evidence type="ECO:0000256" key="6">
    <source>
        <dbReference type="ARBA" id="ARBA00022692"/>
    </source>
</evidence>
<dbReference type="PROSITE" id="PS51257">
    <property type="entry name" value="PROKAR_LIPOPROTEIN"/>
    <property type="match status" value="1"/>
</dbReference>
<dbReference type="Pfam" id="PF02518">
    <property type="entry name" value="HATPase_c"/>
    <property type="match status" value="1"/>
</dbReference>
<dbReference type="PRINTS" id="PR00344">
    <property type="entry name" value="BCTRLSENSOR"/>
</dbReference>
<keyword evidence="7" id="KW-0547">Nucleotide-binding</keyword>
<evidence type="ECO:0000256" key="7">
    <source>
        <dbReference type="ARBA" id="ARBA00022741"/>
    </source>
</evidence>
<comment type="caution">
    <text evidence="16">The sequence shown here is derived from an EMBL/GenBank/DDBJ whole genome shotgun (WGS) entry which is preliminary data.</text>
</comment>
<dbReference type="Pfam" id="PF00512">
    <property type="entry name" value="HisKA"/>
    <property type="match status" value="1"/>
</dbReference>
<dbReference type="PANTHER" id="PTHR45436:SF14">
    <property type="entry name" value="SENSOR PROTEIN QSEC"/>
    <property type="match status" value="1"/>
</dbReference>
<keyword evidence="11" id="KW-0902">Two-component regulatory system</keyword>
<evidence type="ECO:0000256" key="1">
    <source>
        <dbReference type="ARBA" id="ARBA00000085"/>
    </source>
</evidence>
<organism evidence="16 17">
    <name type="scientific">Tahibacter aquaticus</name>
    <dbReference type="NCBI Taxonomy" id="520092"/>
    <lineage>
        <taxon>Bacteria</taxon>
        <taxon>Pseudomonadati</taxon>
        <taxon>Pseudomonadota</taxon>
        <taxon>Gammaproteobacteria</taxon>
        <taxon>Lysobacterales</taxon>
        <taxon>Rhodanobacteraceae</taxon>
        <taxon>Tahibacter</taxon>
    </lineage>
</organism>
<keyword evidence="12 13" id="KW-0472">Membrane</keyword>
<dbReference type="Gene3D" id="1.10.287.130">
    <property type="match status" value="1"/>
</dbReference>
<keyword evidence="10 13" id="KW-1133">Transmembrane helix</keyword>
<feature type="domain" description="Histidine kinase" evidence="14">
    <location>
        <begin position="243"/>
        <end position="459"/>
    </location>
</feature>
<evidence type="ECO:0000256" key="4">
    <source>
        <dbReference type="ARBA" id="ARBA00022553"/>
    </source>
</evidence>
<dbReference type="InterPro" id="IPR050428">
    <property type="entry name" value="TCS_sensor_his_kinase"/>
</dbReference>
<dbReference type="EMBL" id="SNZH01000010">
    <property type="protein sequence ID" value="TDR41526.1"/>
    <property type="molecule type" value="Genomic_DNA"/>
</dbReference>
<feature type="domain" description="HAMP" evidence="15">
    <location>
        <begin position="183"/>
        <end position="235"/>
    </location>
</feature>
<keyword evidence="6 13" id="KW-0812">Transmembrane</keyword>
<dbReference type="CDD" id="cd06225">
    <property type="entry name" value="HAMP"/>
    <property type="match status" value="1"/>
</dbReference>
<dbReference type="CDD" id="cd00075">
    <property type="entry name" value="HATPase"/>
    <property type="match status" value="1"/>
</dbReference>
<dbReference type="SUPFAM" id="SSF47384">
    <property type="entry name" value="Homodimeric domain of signal transducing histidine kinase"/>
    <property type="match status" value="1"/>
</dbReference>
<comment type="catalytic activity">
    <reaction evidence="1">
        <text>ATP + protein L-histidine = ADP + protein N-phospho-L-histidine.</text>
        <dbReference type="EC" id="2.7.13.3"/>
    </reaction>
</comment>
<keyword evidence="9" id="KW-0067">ATP-binding</keyword>
<dbReference type="GO" id="GO:0005524">
    <property type="term" value="F:ATP binding"/>
    <property type="evidence" value="ECO:0007669"/>
    <property type="project" value="UniProtKB-KW"/>
</dbReference>
<accession>A0A4R6YT74</accession>
<keyword evidence="5" id="KW-0808">Transferase</keyword>
<keyword evidence="17" id="KW-1185">Reference proteome</keyword>
<dbReference type="InterPro" id="IPR036890">
    <property type="entry name" value="HATPase_C_sf"/>
</dbReference>
<dbReference type="AlphaFoldDB" id="A0A4R6YT74"/>
<evidence type="ECO:0000256" key="8">
    <source>
        <dbReference type="ARBA" id="ARBA00022777"/>
    </source>
</evidence>
<dbReference type="CDD" id="cd00082">
    <property type="entry name" value="HisKA"/>
    <property type="match status" value="1"/>
</dbReference>
<proteinExistence type="predicted"/>
<dbReference type="SMART" id="SM00387">
    <property type="entry name" value="HATPase_c"/>
    <property type="match status" value="1"/>
</dbReference>
<evidence type="ECO:0000313" key="16">
    <source>
        <dbReference type="EMBL" id="TDR41526.1"/>
    </source>
</evidence>
<gene>
    <name evidence="16" type="ORF">DFR29_1107</name>
</gene>
<feature type="transmembrane region" description="Helical" evidence="13">
    <location>
        <begin position="160"/>
        <end position="182"/>
    </location>
</feature>
<evidence type="ECO:0000259" key="15">
    <source>
        <dbReference type="PROSITE" id="PS50885"/>
    </source>
</evidence>
<evidence type="ECO:0000256" key="13">
    <source>
        <dbReference type="SAM" id="Phobius"/>
    </source>
</evidence>
<dbReference type="InterPro" id="IPR005467">
    <property type="entry name" value="His_kinase_dom"/>
</dbReference>
<dbReference type="SMART" id="SM00304">
    <property type="entry name" value="HAMP"/>
    <property type="match status" value="1"/>
</dbReference>
<dbReference type="InterPro" id="IPR004358">
    <property type="entry name" value="Sig_transdc_His_kin-like_C"/>
</dbReference>
<dbReference type="Proteomes" id="UP000295293">
    <property type="component" value="Unassembled WGS sequence"/>
</dbReference>
<evidence type="ECO:0000256" key="12">
    <source>
        <dbReference type="ARBA" id="ARBA00023136"/>
    </source>
</evidence>
<dbReference type="Pfam" id="PF00672">
    <property type="entry name" value="HAMP"/>
    <property type="match status" value="1"/>
</dbReference>
<dbReference type="SMART" id="SM00388">
    <property type="entry name" value="HisKA"/>
    <property type="match status" value="1"/>
</dbReference>
<protein>
    <recommendedName>
        <fullName evidence="3">histidine kinase</fullName>
        <ecNumber evidence="3">2.7.13.3</ecNumber>
    </recommendedName>
</protein>
<reference evidence="16 17" key="1">
    <citation type="submission" date="2019-03" db="EMBL/GenBank/DDBJ databases">
        <title>Genomic Encyclopedia of Type Strains, Phase IV (KMG-IV): sequencing the most valuable type-strain genomes for metagenomic binning, comparative biology and taxonomic classification.</title>
        <authorList>
            <person name="Goeker M."/>
        </authorList>
    </citation>
    <scope>NUCLEOTIDE SEQUENCE [LARGE SCALE GENOMIC DNA]</scope>
    <source>
        <strain evidence="16 17">DSM 21667</strain>
    </source>
</reference>
<sequence>MKSLQWRMMAALGMAVAACWTVALCLLMSYLSHNQNSIWDDKLESIGNQILTTIPGDTTLDSPGPEALGRPRPTLQLRPGASSHTEPLAIQIWLVGQRLAFHSPGAPAQALRPDFQEGLATTMVEGQSWRAYSVSDRNGMVYVQVGYLHSAIDQELGRKAIIALALNTALLVMLGGLMWCAVSRSLRPLGRITAALRERRKFDLTPLPTVDIPREIRPLVESFNTLMTSLDHAVRAERRFIGDAAHELRTPLSALHAQAEVALHARNNDDKDAALRKLLDVSERSTRLSEQLLDLARLEAGLHASQREPAELSDLIVYVASEFELVAASRGLKIALLTAPCQIDCDVDEIGILLRNLLDNAIRYGRDGGRIRVSCGRRTAPQGDGVFVEVADDGPGVPPDQRGAIFERFHRVAGNKARGSGIGLSLVAAIAKVHNATIETCDGLEGCGFCIRIVFPAADTDRTTPA</sequence>
<dbReference type="RefSeq" id="WP_243746079.1">
    <property type="nucleotide sequence ID" value="NZ_SNZH01000010.1"/>
</dbReference>
<comment type="subcellular location">
    <subcellularLocation>
        <location evidence="2">Membrane</location>
        <topology evidence="2">Multi-pass membrane protein</topology>
    </subcellularLocation>
</comment>
<evidence type="ECO:0000313" key="17">
    <source>
        <dbReference type="Proteomes" id="UP000295293"/>
    </source>
</evidence>
<dbReference type="InterPro" id="IPR003660">
    <property type="entry name" value="HAMP_dom"/>
</dbReference>
<evidence type="ECO:0000256" key="2">
    <source>
        <dbReference type="ARBA" id="ARBA00004141"/>
    </source>
</evidence>
<evidence type="ECO:0000256" key="11">
    <source>
        <dbReference type="ARBA" id="ARBA00023012"/>
    </source>
</evidence>
<dbReference type="PROSITE" id="PS50885">
    <property type="entry name" value="HAMP"/>
    <property type="match status" value="1"/>
</dbReference>
<evidence type="ECO:0000256" key="3">
    <source>
        <dbReference type="ARBA" id="ARBA00012438"/>
    </source>
</evidence>
<dbReference type="InterPro" id="IPR003661">
    <property type="entry name" value="HisK_dim/P_dom"/>
</dbReference>
<keyword evidence="4" id="KW-0597">Phosphoprotein</keyword>
<evidence type="ECO:0000256" key="10">
    <source>
        <dbReference type="ARBA" id="ARBA00022989"/>
    </source>
</evidence>
<dbReference type="SUPFAM" id="SSF55874">
    <property type="entry name" value="ATPase domain of HSP90 chaperone/DNA topoisomerase II/histidine kinase"/>
    <property type="match status" value="1"/>
</dbReference>
<dbReference type="PANTHER" id="PTHR45436">
    <property type="entry name" value="SENSOR HISTIDINE KINASE YKOH"/>
    <property type="match status" value="1"/>
</dbReference>
<evidence type="ECO:0000256" key="9">
    <source>
        <dbReference type="ARBA" id="ARBA00022840"/>
    </source>
</evidence>
<dbReference type="GO" id="GO:0005886">
    <property type="term" value="C:plasma membrane"/>
    <property type="evidence" value="ECO:0007669"/>
    <property type="project" value="TreeGrafter"/>
</dbReference>
<evidence type="ECO:0000259" key="14">
    <source>
        <dbReference type="PROSITE" id="PS50109"/>
    </source>
</evidence>
<keyword evidence="8 16" id="KW-0418">Kinase</keyword>
<evidence type="ECO:0000256" key="5">
    <source>
        <dbReference type="ARBA" id="ARBA00022679"/>
    </source>
</evidence>
<dbReference type="InterPro" id="IPR003594">
    <property type="entry name" value="HATPase_dom"/>
</dbReference>
<dbReference type="PROSITE" id="PS50109">
    <property type="entry name" value="HIS_KIN"/>
    <property type="match status" value="1"/>
</dbReference>
<dbReference type="GO" id="GO:0000155">
    <property type="term" value="F:phosphorelay sensor kinase activity"/>
    <property type="evidence" value="ECO:0007669"/>
    <property type="project" value="InterPro"/>
</dbReference>